<dbReference type="Proteomes" id="UP000006238">
    <property type="component" value="Unassembled WGS sequence"/>
</dbReference>
<dbReference type="HOGENOM" id="CLU_1458737_0_0_9"/>
<dbReference type="RefSeq" id="WP_005604248.1">
    <property type="nucleotide sequence ID" value="NZ_GG663524.1"/>
</dbReference>
<organism evidence="3 4">
    <name type="scientific">Eshraghiella crossota DSM 2876</name>
    <dbReference type="NCBI Taxonomy" id="511680"/>
    <lineage>
        <taxon>Bacteria</taxon>
        <taxon>Bacillati</taxon>
        <taxon>Bacillota</taxon>
        <taxon>Clostridia</taxon>
        <taxon>Lachnospirales</taxon>
        <taxon>Lachnospiraceae</taxon>
        <taxon>Eshraghiella</taxon>
    </lineage>
</organism>
<dbReference type="AlphaFoldDB" id="D4S288"/>
<protein>
    <submittedName>
        <fullName evidence="3">Uncharacterized protein</fullName>
    </submittedName>
</protein>
<evidence type="ECO:0000256" key="2">
    <source>
        <dbReference type="SAM" id="SignalP"/>
    </source>
</evidence>
<sequence>MKKLFAGIIILTMAVGLFGCSKSDSNGETTIDNTKESVTDTTDNPTTGSEGNNSGSDDMDSAEIEKKIVSIFEDGIDKGTDIEEIAKLIAPVGGYDCEVNKVKEGLLMGFDEDIKGFKNGYEIAPVIGSIPYVSYIFETDDAEALAAQLKKSANPRWNICTEANEPVIKVKDNYVFFTMCPGADW</sequence>
<evidence type="ECO:0000313" key="4">
    <source>
        <dbReference type="Proteomes" id="UP000006238"/>
    </source>
</evidence>
<dbReference type="GeneID" id="98917671"/>
<dbReference type="EMBL" id="ABWN01000037">
    <property type="protein sequence ID" value="EFF67645.1"/>
    <property type="molecule type" value="Genomic_DNA"/>
</dbReference>
<feature type="region of interest" description="Disordered" evidence="1">
    <location>
        <begin position="26"/>
        <end position="60"/>
    </location>
</feature>
<name>D4S288_9FIRM</name>
<evidence type="ECO:0000256" key="1">
    <source>
        <dbReference type="SAM" id="MobiDB-lite"/>
    </source>
</evidence>
<keyword evidence="4" id="KW-1185">Reference proteome</keyword>
<feature type="signal peptide" evidence="2">
    <location>
        <begin position="1"/>
        <end position="19"/>
    </location>
</feature>
<accession>D4S288</accession>
<comment type="caution">
    <text evidence="3">The sequence shown here is derived from an EMBL/GenBank/DDBJ whole genome shotgun (WGS) entry which is preliminary data.</text>
</comment>
<gene>
    <name evidence="3" type="ORF">BUTYVIB_02210</name>
</gene>
<feature type="compositionally biased region" description="Polar residues" evidence="1">
    <location>
        <begin position="39"/>
        <end position="56"/>
    </location>
</feature>
<keyword evidence="2" id="KW-0732">Signal</keyword>
<feature type="chain" id="PRO_5039074562" evidence="2">
    <location>
        <begin position="20"/>
        <end position="185"/>
    </location>
</feature>
<proteinExistence type="predicted"/>
<dbReference type="PROSITE" id="PS51257">
    <property type="entry name" value="PROKAR_LIPOPROTEIN"/>
    <property type="match status" value="1"/>
</dbReference>
<evidence type="ECO:0000313" key="3">
    <source>
        <dbReference type="EMBL" id="EFF67645.1"/>
    </source>
</evidence>
<dbReference type="STRING" id="45851.BHV86_04325"/>
<reference evidence="3 4" key="1">
    <citation type="submission" date="2010-02" db="EMBL/GenBank/DDBJ databases">
        <authorList>
            <person name="Weinstock G."/>
            <person name="Sodergren E."/>
            <person name="Clifton S."/>
            <person name="Fulton L."/>
            <person name="Fulton B."/>
            <person name="Courtney L."/>
            <person name="Fronick C."/>
            <person name="Harrison M."/>
            <person name="Strong C."/>
            <person name="Farmer C."/>
            <person name="Delahaunty K."/>
            <person name="Markovic C."/>
            <person name="Hall O."/>
            <person name="Minx P."/>
            <person name="Tomlinson C."/>
            <person name="Mitreva M."/>
            <person name="Nelson J."/>
            <person name="Hou S."/>
            <person name="Wollam A."/>
            <person name="Pepin K.H."/>
            <person name="Johnson M."/>
            <person name="Bhonagiri V."/>
            <person name="Zhang X."/>
            <person name="Suruliraj S."/>
            <person name="Warren W."/>
            <person name="Chinwalla A."/>
            <person name="Mardis E.R."/>
            <person name="Wilson R.K."/>
        </authorList>
    </citation>
    <scope>NUCLEOTIDE SEQUENCE [LARGE SCALE GENOMIC DNA]</scope>
    <source>
        <strain evidence="3 4">DSM 2876</strain>
    </source>
</reference>